<dbReference type="EMBL" id="MUXU01000043">
    <property type="protein sequence ID" value="OOR88995.1"/>
    <property type="molecule type" value="Genomic_DNA"/>
</dbReference>
<name>A0A1S9ZZQ5_9GAMM</name>
<evidence type="ECO:0000313" key="4">
    <source>
        <dbReference type="Proteomes" id="UP000190435"/>
    </source>
</evidence>
<dbReference type="Proteomes" id="UP000190435">
    <property type="component" value="Unassembled WGS sequence"/>
</dbReference>
<evidence type="ECO:0000313" key="5">
    <source>
        <dbReference type="Proteomes" id="UP000255279"/>
    </source>
</evidence>
<reference evidence="2 4" key="1">
    <citation type="submission" date="2017-02" db="EMBL/GenBank/DDBJ databases">
        <title>Draft genome sequence of Moraxella caviae CCUG 355 type strain.</title>
        <authorList>
            <person name="Engstrom-Jakobsson H."/>
            <person name="Salva-Serra F."/>
            <person name="Thorell K."/>
            <person name="Gonzales-Siles L."/>
            <person name="Karlsson R."/>
            <person name="Boulund F."/>
            <person name="Engstrand L."/>
            <person name="Moore E."/>
        </authorList>
    </citation>
    <scope>NUCLEOTIDE SEQUENCE [LARGE SCALE GENOMIC DNA]</scope>
    <source>
        <strain evidence="2 4">CCUG 355</strain>
    </source>
</reference>
<evidence type="ECO:0000313" key="2">
    <source>
        <dbReference type="EMBL" id="OOR88995.1"/>
    </source>
</evidence>
<dbReference type="STRING" id="34060.B0181_07440"/>
<feature type="transmembrane region" description="Helical" evidence="1">
    <location>
        <begin position="193"/>
        <end position="214"/>
    </location>
</feature>
<dbReference type="EMBL" id="UGQE01000004">
    <property type="protein sequence ID" value="STZ14749.1"/>
    <property type="molecule type" value="Genomic_DNA"/>
</dbReference>
<accession>A0A1S9ZZQ5</accession>
<dbReference type="RefSeq" id="WP_158078949.1">
    <property type="nucleotide sequence ID" value="NZ_CAACXO010000085.1"/>
</dbReference>
<proteinExistence type="predicted"/>
<dbReference type="InterPro" id="IPR021296">
    <property type="entry name" value="DUF2868"/>
</dbReference>
<keyword evidence="1" id="KW-0472">Membrane</keyword>
<reference evidence="3 5" key="2">
    <citation type="submission" date="2018-06" db="EMBL/GenBank/DDBJ databases">
        <authorList>
            <consortium name="Pathogen Informatics"/>
            <person name="Doyle S."/>
        </authorList>
    </citation>
    <scope>NUCLEOTIDE SEQUENCE [LARGE SCALE GENOMIC DNA]</scope>
    <source>
        <strain evidence="3 5">NCTC10293</strain>
    </source>
</reference>
<dbReference type="Proteomes" id="UP000255279">
    <property type="component" value="Unassembled WGS sequence"/>
</dbReference>
<gene>
    <name evidence="2" type="ORF">B0181_07440</name>
    <name evidence="3" type="ORF">NCTC10293_02346</name>
</gene>
<feature type="transmembrane region" description="Helical" evidence="1">
    <location>
        <begin position="264"/>
        <end position="291"/>
    </location>
</feature>
<protein>
    <submittedName>
        <fullName evidence="3">Uncharacterized membrane protein NMB1645</fullName>
    </submittedName>
</protein>
<dbReference type="AlphaFoldDB" id="A0A1S9ZZQ5"/>
<keyword evidence="1" id="KW-1133">Transmembrane helix</keyword>
<evidence type="ECO:0000256" key="1">
    <source>
        <dbReference type="SAM" id="Phobius"/>
    </source>
</evidence>
<keyword evidence="4" id="KW-1185">Reference proteome</keyword>
<keyword evidence="1" id="KW-0812">Transmembrane</keyword>
<feature type="transmembrane region" description="Helical" evidence="1">
    <location>
        <begin position="115"/>
        <end position="138"/>
    </location>
</feature>
<evidence type="ECO:0000313" key="3">
    <source>
        <dbReference type="EMBL" id="STZ14749.1"/>
    </source>
</evidence>
<organism evidence="2 4">
    <name type="scientific">Moraxella caviae</name>
    <dbReference type="NCBI Taxonomy" id="34060"/>
    <lineage>
        <taxon>Bacteria</taxon>
        <taxon>Pseudomonadati</taxon>
        <taxon>Pseudomonadota</taxon>
        <taxon>Gammaproteobacteria</taxon>
        <taxon>Moraxellales</taxon>
        <taxon>Moraxellaceae</taxon>
        <taxon>Moraxella</taxon>
    </lineage>
</organism>
<dbReference type="Pfam" id="PF11067">
    <property type="entry name" value="DUF2868"/>
    <property type="match status" value="1"/>
</dbReference>
<feature type="transmembrane region" description="Helical" evidence="1">
    <location>
        <begin position="90"/>
        <end position="109"/>
    </location>
</feature>
<sequence>MSHQTHSTQKTETERKLLAELVRKLQESGFSFAQPPHIITQSLIAQNAASNTPAAPIELVFERAEQLDSDGKLRHALAQSKRYLSATAKLVYALYFVLGALGVMALLGAQVVNVFYVLLALLGWHSLSLLWWCVSLVWQRPASIFGELGERLVLLRPILSKLNHASDPNVLREAFAVRYDTIKPVRHFALGKLLHGAWLASLLGAMAALVWLFLVRQYDFAWQSTLLHESHIAWLIGKIGALPAALGFDVPDFSSTNAATRAQFAWFLLLAVALYGLLPRFIAFMACAFLARPRCEIDTALPYYAKLLADFTPRVVDQDDFTPSTPTSYSTADTAQPMILAYFERIVTPTPAIDEKLSKLTIAATFGTVDERAQCDELTQTAHAQNLTILLAVSTHTLPDRGVLRKIDRLASQAPLAILLYDDNPNLPASQHSAWQHALNERNLLVFDVSQH</sequence>